<feature type="domain" description="ZW10 C-terminal helical" evidence="3">
    <location>
        <begin position="635"/>
        <end position="788"/>
    </location>
</feature>
<feature type="domain" description="Centromere/kinetochore protein zw10 C-terminal" evidence="2">
    <location>
        <begin position="484"/>
        <end position="616"/>
    </location>
</feature>
<dbReference type="InterPro" id="IPR055148">
    <property type="entry name" value="ZW10_C_2"/>
</dbReference>
<dbReference type="GO" id="GO:0005737">
    <property type="term" value="C:cytoplasm"/>
    <property type="evidence" value="ECO:0007669"/>
    <property type="project" value="GOC"/>
</dbReference>
<protein>
    <submittedName>
        <fullName evidence="4">Centromere/kinetochore protein zw10 homolog</fullName>
    </submittedName>
</protein>
<organism evidence="4">
    <name type="scientific">Hirondellea gigas</name>
    <dbReference type="NCBI Taxonomy" id="1518452"/>
    <lineage>
        <taxon>Eukaryota</taxon>
        <taxon>Metazoa</taxon>
        <taxon>Ecdysozoa</taxon>
        <taxon>Arthropoda</taxon>
        <taxon>Crustacea</taxon>
        <taxon>Multicrustacea</taxon>
        <taxon>Malacostraca</taxon>
        <taxon>Eumalacostraca</taxon>
        <taxon>Peracarida</taxon>
        <taxon>Amphipoda</taxon>
        <taxon>Amphilochidea</taxon>
        <taxon>Lysianassida</taxon>
        <taxon>Lysianassidira</taxon>
        <taxon>Lysianassoidea</taxon>
        <taxon>Lysianassidae</taxon>
        <taxon>Hirondellea</taxon>
    </lineage>
</organism>
<proteinExistence type="evidence at transcript level"/>
<dbReference type="EMBL" id="IACT01000580">
    <property type="protein sequence ID" value="LAC19981.1"/>
    <property type="molecule type" value="mRNA"/>
</dbReference>
<dbReference type="GO" id="GO:0007094">
    <property type="term" value="P:mitotic spindle assembly checkpoint signaling"/>
    <property type="evidence" value="ECO:0007669"/>
    <property type="project" value="TreeGrafter"/>
</dbReference>
<name>A0A6A7FN19_9CRUS</name>
<dbReference type="InterPro" id="IPR048344">
    <property type="entry name" value="Zw10_middle"/>
</dbReference>
<dbReference type="PANTHER" id="PTHR12205:SF0">
    <property type="entry name" value="CENTROMERE_KINETOCHORE PROTEIN ZW10 HOMOLOG"/>
    <property type="match status" value="1"/>
</dbReference>
<dbReference type="Gene3D" id="1.10.357.150">
    <property type="match status" value="1"/>
</dbReference>
<dbReference type="GO" id="GO:0006888">
    <property type="term" value="P:endoplasmic reticulum to Golgi vesicle-mediated transport"/>
    <property type="evidence" value="ECO:0007669"/>
    <property type="project" value="TreeGrafter"/>
</dbReference>
<evidence type="ECO:0000259" key="2">
    <source>
        <dbReference type="Pfam" id="PF20666"/>
    </source>
</evidence>
<dbReference type="Pfam" id="PF20665">
    <property type="entry name" value="Zw10_middle"/>
    <property type="match status" value="1"/>
</dbReference>
<accession>A0A6A7FN19</accession>
<evidence type="ECO:0000259" key="3">
    <source>
        <dbReference type="Pfam" id="PF22766"/>
    </source>
</evidence>
<dbReference type="GO" id="GO:1990423">
    <property type="term" value="C:RZZ complex"/>
    <property type="evidence" value="ECO:0007669"/>
    <property type="project" value="TreeGrafter"/>
</dbReference>
<feature type="domain" description="Centromere/kinetochore protein zw10 middle" evidence="1">
    <location>
        <begin position="243"/>
        <end position="437"/>
    </location>
</feature>
<dbReference type="AlphaFoldDB" id="A0A6A7FN19"/>
<evidence type="ECO:0000313" key="4">
    <source>
        <dbReference type="EMBL" id="LAC19981.1"/>
    </source>
</evidence>
<dbReference type="Pfam" id="PF22766">
    <property type="entry name" value="ZW10_C2"/>
    <property type="match status" value="1"/>
</dbReference>
<dbReference type="Pfam" id="PF20666">
    <property type="entry name" value="ZW10_C"/>
    <property type="match status" value="1"/>
</dbReference>
<evidence type="ECO:0000259" key="1">
    <source>
        <dbReference type="Pfam" id="PF20665"/>
    </source>
</evidence>
<sequence length="791" mass="86988">MSLVAEVLSSIKQRSGVEGGSVGGDGVCVEVAELAKRAGEAKVAVIQAFEGQYTELCSALQDTTVLQTRVTYNLEQLQQLQGLLETDVQSAVSDSVDAVISVAERWKQAVEGLEVAQQLLAVHEALKTAGESAVAGQYHTAAKSLNKVEKLLSTVDAKLEILPSIIEEVFLQRTSLIHALSQVWAQSFRWEEELNQQDNKKTLTLLIRCCQSARLDSSNMSVLRPECSADDRGNKVLQLARDFRQVLAALHMLGELAIRLRVLADNLLNNFFKVVLSRTAKVSLRECGDAYSLSVTISTATDRVNKRNKQPSPVEVFSNLEELLRCLHETGCGLEFESGQDPEEKTTLMRMLGQEIGTSFTKLLISECLAAAVPSTRKNLSEFDLVKVSTEEFHAMLLKIGFYCGSESSILEYAANVDAVFSNKACAQLLDTARDLITQPLHNTVTIAPQDGYPPLAVQDQDQNGVRLEQSTLRLEKLMAAKTFHMPKCQVSKSICELLELLYNTMEEACTSSAQYAGRLLCTVRNMLALYDHVTPVAHAHTLGTIPQHAALVHNNSMFIATHCYLLSHQYKNRLPAELREAGPCVVSFTDLSYQITKTGTEVFCKAMQSHKKALLDTIGQAQGFGEGPSDTGARQCLRQLQQLCHVWCEVLPHSVYNKAMGTLLNSVVKELIERIVSLEDISQDSAVSLIATLAVFKDNAASLFPDAPSAGNTTNPAGTREGLCGVRQWGRYQELMVVLGASLRELQDRWADGKGPLALYFTPDQAKSLVRALFQNTDRRAQLLARIKLQ</sequence>
<dbReference type="InterPro" id="IPR048343">
    <property type="entry name" value="ZW10_C"/>
</dbReference>
<reference evidence="4" key="1">
    <citation type="submission" date="2017-11" db="EMBL/GenBank/DDBJ databases">
        <title>The sensing device of the deep-sea amphipod.</title>
        <authorList>
            <person name="Kobayashi H."/>
            <person name="Nagahama T."/>
            <person name="Arai W."/>
            <person name="Sasagawa Y."/>
            <person name="Umeda M."/>
            <person name="Hayashi T."/>
            <person name="Nikaido I."/>
            <person name="Watanabe H."/>
            <person name="Oguri K."/>
            <person name="Kitazato H."/>
            <person name="Fujioka K."/>
            <person name="Kido Y."/>
            <person name="Takami H."/>
        </authorList>
    </citation>
    <scope>NUCLEOTIDE SEQUENCE</scope>
    <source>
        <tissue evidence="4">Whole body</tissue>
    </source>
</reference>
<dbReference type="PANTHER" id="PTHR12205">
    <property type="entry name" value="CENTROMERE/KINETOCHORE PROTEIN ZW10"/>
    <property type="match status" value="1"/>
</dbReference>
<dbReference type="InterPro" id="IPR046362">
    <property type="entry name" value="Zw10/DSL1_C_sf"/>
</dbReference>